<gene>
    <name evidence="2" type="ORF">PIB30_054437</name>
</gene>
<evidence type="ECO:0000313" key="3">
    <source>
        <dbReference type="Proteomes" id="UP001341840"/>
    </source>
</evidence>
<evidence type="ECO:0000313" key="2">
    <source>
        <dbReference type="EMBL" id="MED6123949.1"/>
    </source>
</evidence>
<protein>
    <submittedName>
        <fullName evidence="2">Uncharacterized protein</fullName>
    </submittedName>
</protein>
<sequence length="122" mass="13330">MSGVYDISNGTQGIFPSGQGKRENSRTPNASLAQARCPKISSTPTVAIIGMHDISTHGRAFFNILQLKSRLSGPFTIIKVSPFGHAEIQNDKDGARFTVNDQRLKEYLDGGVDRQKSTQHLT</sequence>
<reference evidence="2 3" key="1">
    <citation type="journal article" date="2023" name="Plants (Basel)">
        <title>Bridging the Gap: Combining Genomics and Transcriptomics Approaches to Understand Stylosanthes scabra, an Orphan Legume from the Brazilian Caatinga.</title>
        <authorList>
            <person name="Ferreira-Neto J.R.C."/>
            <person name="da Silva M.D."/>
            <person name="Binneck E."/>
            <person name="de Melo N.F."/>
            <person name="da Silva R.H."/>
            <person name="de Melo A.L.T.M."/>
            <person name="Pandolfi V."/>
            <person name="Bustamante F.O."/>
            <person name="Brasileiro-Vidal A.C."/>
            <person name="Benko-Iseppon A.M."/>
        </authorList>
    </citation>
    <scope>NUCLEOTIDE SEQUENCE [LARGE SCALE GENOMIC DNA]</scope>
    <source>
        <tissue evidence="2">Leaves</tissue>
    </source>
</reference>
<name>A0ABU6RJ43_9FABA</name>
<organism evidence="2 3">
    <name type="scientific">Stylosanthes scabra</name>
    <dbReference type="NCBI Taxonomy" id="79078"/>
    <lineage>
        <taxon>Eukaryota</taxon>
        <taxon>Viridiplantae</taxon>
        <taxon>Streptophyta</taxon>
        <taxon>Embryophyta</taxon>
        <taxon>Tracheophyta</taxon>
        <taxon>Spermatophyta</taxon>
        <taxon>Magnoliopsida</taxon>
        <taxon>eudicotyledons</taxon>
        <taxon>Gunneridae</taxon>
        <taxon>Pentapetalae</taxon>
        <taxon>rosids</taxon>
        <taxon>fabids</taxon>
        <taxon>Fabales</taxon>
        <taxon>Fabaceae</taxon>
        <taxon>Papilionoideae</taxon>
        <taxon>50 kb inversion clade</taxon>
        <taxon>dalbergioids sensu lato</taxon>
        <taxon>Dalbergieae</taxon>
        <taxon>Pterocarpus clade</taxon>
        <taxon>Stylosanthes</taxon>
    </lineage>
</organism>
<comment type="caution">
    <text evidence="2">The sequence shown here is derived from an EMBL/GenBank/DDBJ whole genome shotgun (WGS) entry which is preliminary data.</text>
</comment>
<dbReference type="Proteomes" id="UP001341840">
    <property type="component" value="Unassembled WGS sequence"/>
</dbReference>
<feature type="region of interest" description="Disordered" evidence="1">
    <location>
        <begin position="1"/>
        <end position="36"/>
    </location>
</feature>
<proteinExistence type="predicted"/>
<accession>A0ABU6RJ43</accession>
<evidence type="ECO:0000256" key="1">
    <source>
        <dbReference type="SAM" id="MobiDB-lite"/>
    </source>
</evidence>
<keyword evidence="3" id="KW-1185">Reference proteome</keyword>
<dbReference type="EMBL" id="JASCZI010030623">
    <property type="protein sequence ID" value="MED6123949.1"/>
    <property type="molecule type" value="Genomic_DNA"/>
</dbReference>